<keyword evidence="1" id="KW-0472">Membrane</keyword>
<dbReference type="RefSeq" id="WP_212332168.1">
    <property type="nucleotide sequence ID" value="NZ_JAGVRH010000018.1"/>
</dbReference>
<organism evidence="2 3">
    <name type="scientific">'Fragaria x ananassa' phyllody phytoplasma</name>
    <dbReference type="NCBI Taxonomy" id="2358428"/>
    <lineage>
        <taxon>Bacteria</taxon>
        <taxon>Bacillati</taxon>
        <taxon>Mycoplasmatota</taxon>
        <taxon>Mollicutes</taxon>
        <taxon>Acholeplasmatales</taxon>
        <taxon>Acholeplasmataceae</taxon>
        <taxon>Candidatus Phytoplasma</taxon>
        <taxon>16SrXIII (Mexican periwinkle virescence group)</taxon>
    </lineage>
</organism>
<keyword evidence="3" id="KW-1185">Reference proteome</keyword>
<dbReference type="Proteomes" id="UP000811481">
    <property type="component" value="Unassembled WGS sequence"/>
</dbReference>
<dbReference type="EMBL" id="JAGVRH010000018">
    <property type="protein sequence ID" value="MBS2126611.1"/>
    <property type="molecule type" value="Genomic_DNA"/>
</dbReference>
<proteinExistence type="predicted"/>
<evidence type="ECO:0000313" key="3">
    <source>
        <dbReference type="Proteomes" id="UP000811481"/>
    </source>
</evidence>
<comment type="caution">
    <text evidence="2">The sequence shown here is derived from an EMBL/GenBank/DDBJ whole genome shotgun (WGS) entry which is preliminary data.</text>
</comment>
<keyword evidence="1" id="KW-1133">Transmembrane helix</keyword>
<feature type="transmembrane region" description="Helical" evidence="1">
    <location>
        <begin position="6"/>
        <end position="28"/>
    </location>
</feature>
<accession>A0ABS5K3V9</accession>
<evidence type="ECO:0000313" key="2">
    <source>
        <dbReference type="EMBL" id="MBS2126611.1"/>
    </source>
</evidence>
<name>A0ABS5K3V9_9MOLU</name>
<gene>
    <name evidence="2" type="ORF">J8J04_02870</name>
</gene>
<reference evidence="2" key="1">
    <citation type="submission" date="2021-04" db="EMBL/GenBank/DDBJ databases">
        <title>Draft genome sequence of StrPh-CL8, a phytoplasma strain causing strawberry phyllody in Chile.</title>
        <authorList>
            <person name="Cui W."/>
            <person name="Zamorano A."/>
            <person name="Fiore N."/>
        </authorList>
    </citation>
    <scope>NUCLEOTIDE SEQUENCE [LARGE SCALE GENOMIC DNA]</scope>
    <source>
        <strain evidence="2">StrPh-Cl</strain>
    </source>
</reference>
<keyword evidence="1" id="KW-0812">Transmembrane</keyword>
<sequence>MINFTLIIAMILNILILILAINMLFYALTSYYFNQGYNTALEDYQLKFPNQLKRKGKNK</sequence>
<evidence type="ECO:0000256" key="1">
    <source>
        <dbReference type="SAM" id="Phobius"/>
    </source>
</evidence>
<protein>
    <submittedName>
        <fullName evidence="2">Uncharacterized protein</fullName>
    </submittedName>
</protein>